<accession>A0AAN8HIQ4</accession>
<comment type="caution">
    <text evidence="1">The sequence shown here is derived from an EMBL/GenBank/DDBJ whole genome shotgun (WGS) entry which is preliminary data.</text>
</comment>
<sequence length="72" mass="7927">MGTRFCWTPPHRCFAPNDKPVLDVLSRGVYPNDDRFLDVPLLGHSPNDNPVLDSLCCGGFANDDQVLDTPPS</sequence>
<proteinExistence type="predicted"/>
<evidence type="ECO:0000313" key="2">
    <source>
        <dbReference type="Proteomes" id="UP001331515"/>
    </source>
</evidence>
<reference evidence="1 2" key="1">
    <citation type="journal article" date="2023" name="Mol. Biol. Evol.">
        <title>Genomics of Secondarily Temperate Adaptation in the Only Non-Antarctic Icefish.</title>
        <authorList>
            <person name="Rivera-Colon A.G."/>
            <person name="Rayamajhi N."/>
            <person name="Minhas B.F."/>
            <person name="Madrigal G."/>
            <person name="Bilyk K.T."/>
            <person name="Yoon V."/>
            <person name="Hune M."/>
            <person name="Gregory S."/>
            <person name="Cheng C.H.C."/>
            <person name="Catchen J.M."/>
        </authorList>
    </citation>
    <scope>NUCLEOTIDE SEQUENCE [LARGE SCALE GENOMIC DNA]</scope>
    <source>
        <tissue evidence="1">White muscle</tissue>
    </source>
</reference>
<gene>
    <name evidence="1" type="ORF">CgunFtcFv8_012133</name>
</gene>
<dbReference type="AlphaFoldDB" id="A0AAN8HIQ4"/>
<name>A0AAN8HIQ4_CHAGU</name>
<protein>
    <submittedName>
        <fullName evidence="1">Uncharacterized protein</fullName>
    </submittedName>
</protein>
<keyword evidence="2" id="KW-1185">Reference proteome</keyword>
<dbReference type="EMBL" id="JAURVH010001526">
    <property type="protein sequence ID" value="KAK5917226.1"/>
    <property type="molecule type" value="Genomic_DNA"/>
</dbReference>
<dbReference type="Proteomes" id="UP001331515">
    <property type="component" value="Unassembled WGS sequence"/>
</dbReference>
<evidence type="ECO:0000313" key="1">
    <source>
        <dbReference type="EMBL" id="KAK5917226.1"/>
    </source>
</evidence>
<organism evidence="1 2">
    <name type="scientific">Champsocephalus gunnari</name>
    <name type="common">Mackerel icefish</name>
    <dbReference type="NCBI Taxonomy" id="52237"/>
    <lineage>
        <taxon>Eukaryota</taxon>
        <taxon>Metazoa</taxon>
        <taxon>Chordata</taxon>
        <taxon>Craniata</taxon>
        <taxon>Vertebrata</taxon>
        <taxon>Euteleostomi</taxon>
        <taxon>Actinopterygii</taxon>
        <taxon>Neopterygii</taxon>
        <taxon>Teleostei</taxon>
        <taxon>Neoteleostei</taxon>
        <taxon>Acanthomorphata</taxon>
        <taxon>Eupercaria</taxon>
        <taxon>Perciformes</taxon>
        <taxon>Notothenioidei</taxon>
        <taxon>Channichthyidae</taxon>
        <taxon>Champsocephalus</taxon>
    </lineage>
</organism>